<dbReference type="GO" id="GO:0003690">
    <property type="term" value="F:double-stranded DNA binding"/>
    <property type="evidence" value="ECO:0007669"/>
    <property type="project" value="TreeGrafter"/>
</dbReference>
<sequence length="300" mass="33555">MWFKNAKLYQLTQPLSFDDENLQECLNNVVFRPCGSQELATMGFAPPMPGGKELFHAVGENYLFCLKKQERILPAAVINAELADKVLQIEQEQGSPVGKKAQQDLKEEIVQRLLPQAFTKNSFTFGFISLKENLVIVDASADGKAEVLLAMLRKALGSLPVVPLCRSAIHAQLTHWITETPPAEIELLQEAELKAHDDEGAIVRCKNQDLTSEEIIQHIDNGKMVEKIAVGYAERVTLLLEQDCSVKRLKYADILKEENQDIPKDQQAARFDADYALMSAELIELAKFLQKTFALDDAAE</sequence>
<dbReference type="AlphaFoldDB" id="A0AA41X101"/>
<evidence type="ECO:0000256" key="5">
    <source>
        <dbReference type="ARBA" id="ARBA00023172"/>
    </source>
</evidence>
<comment type="caution">
    <text evidence="6">The sequence shown here is derived from an EMBL/GenBank/DDBJ whole genome shotgun (WGS) entry which is preliminary data.</text>
</comment>
<dbReference type="GO" id="GO:0043590">
    <property type="term" value="C:bacterial nucleoid"/>
    <property type="evidence" value="ECO:0007669"/>
    <property type="project" value="TreeGrafter"/>
</dbReference>
<accession>A0AA41X101</accession>
<dbReference type="GO" id="GO:0000018">
    <property type="term" value="P:regulation of DNA recombination"/>
    <property type="evidence" value="ECO:0007669"/>
    <property type="project" value="TreeGrafter"/>
</dbReference>
<evidence type="ECO:0000256" key="3">
    <source>
        <dbReference type="ARBA" id="ARBA00022296"/>
    </source>
</evidence>
<dbReference type="GO" id="GO:0006310">
    <property type="term" value="P:DNA recombination"/>
    <property type="evidence" value="ECO:0007669"/>
    <property type="project" value="UniProtKB-KW"/>
</dbReference>
<keyword evidence="7" id="KW-1185">Reference proteome</keyword>
<dbReference type="NCBIfam" id="NF001464">
    <property type="entry name" value="PRK00321.1-5"/>
    <property type="match status" value="1"/>
</dbReference>
<comment type="similarity">
    <text evidence="2">Belongs to the RdgC family.</text>
</comment>
<protein>
    <recommendedName>
        <fullName evidence="3">Recombination-associated protein RdgC</fullName>
    </recommendedName>
</protein>
<evidence type="ECO:0000256" key="2">
    <source>
        <dbReference type="ARBA" id="ARBA00008657"/>
    </source>
</evidence>
<dbReference type="PANTHER" id="PTHR38103:SF1">
    <property type="entry name" value="RECOMBINATION-ASSOCIATED PROTEIN RDGC"/>
    <property type="match status" value="1"/>
</dbReference>
<proteinExistence type="inferred from homology"/>
<evidence type="ECO:0000313" key="7">
    <source>
        <dbReference type="Proteomes" id="UP001165413"/>
    </source>
</evidence>
<organism evidence="6 7">
    <name type="scientific">Opacimonas viscosa</name>
    <dbReference type="NCBI Taxonomy" id="2961944"/>
    <lineage>
        <taxon>Bacteria</taxon>
        <taxon>Pseudomonadati</taxon>
        <taxon>Pseudomonadota</taxon>
        <taxon>Gammaproteobacteria</taxon>
        <taxon>Alteromonadales</taxon>
        <taxon>Alteromonadaceae</taxon>
        <taxon>Opacimonas</taxon>
    </lineage>
</organism>
<evidence type="ECO:0000256" key="4">
    <source>
        <dbReference type="ARBA" id="ARBA00022490"/>
    </source>
</evidence>
<reference evidence="6" key="1">
    <citation type="submission" date="2022-07" db="EMBL/GenBank/DDBJ databases">
        <title>Characterization of the Novel Bacterium Alteromonas immobilis LMIT006 and Alteromonas gregis LMIT007.</title>
        <authorList>
            <person name="Lin X."/>
        </authorList>
    </citation>
    <scope>NUCLEOTIDE SEQUENCE</scope>
    <source>
        <strain evidence="6">LMIT007</strain>
    </source>
</reference>
<dbReference type="EMBL" id="JANATA010000003">
    <property type="protein sequence ID" value="MCP3427877.1"/>
    <property type="molecule type" value="Genomic_DNA"/>
</dbReference>
<dbReference type="Proteomes" id="UP001165413">
    <property type="component" value="Unassembled WGS sequence"/>
</dbReference>
<comment type="subcellular location">
    <subcellularLocation>
        <location evidence="1">Cytoplasm</location>
        <location evidence="1">Nucleoid</location>
    </subcellularLocation>
</comment>
<dbReference type="RefSeq" id="WP_254098673.1">
    <property type="nucleotide sequence ID" value="NZ_JANATA010000003.1"/>
</dbReference>
<evidence type="ECO:0000256" key="1">
    <source>
        <dbReference type="ARBA" id="ARBA00004453"/>
    </source>
</evidence>
<keyword evidence="5" id="KW-0233">DNA recombination</keyword>
<keyword evidence="4" id="KW-0963">Cytoplasm</keyword>
<evidence type="ECO:0000313" key="6">
    <source>
        <dbReference type="EMBL" id="MCP3427877.1"/>
    </source>
</evidence>
<gene>
    <name evidence="6" type="primary">rdgC</name>
    <name evidence="6" type="ORF">NLF92_02835</name>
</gene>
<dbReference type="PANTHER" id="PTHR38103">
    <property type="entry name" value="RECOMBINATION-ASSOCIATED PROTEIN RDGC"/>
    <property type="match status" value="1"/>
</dbReference>
<dbReference type="NCBIfam" id="NF001462">
    <property type="entry name" value="PRK00321.1-3"/>
    <property type="match status" value="1"/>
</dbReference>
<dbReference type="Pfam" id="PF04381">
    <property type="entry name" value="RdgC"/>
    <property type="match status" value="1"/>
</dbReference>
<dbReference type="InterPro" id="IPR007476">
    <property type="entry name" value="RdgC"/>
</dbReference>
<name>A0AA41X101_9ALTE</name>